<evidence type="ECO:0000256" key="12">
    <source>
        <dbReference type="SAM" id="Phobius"/>
    </source>
</evidence>
<dbReference type="InterPro" id="IPR011009">
    <property type="entry name" value="Kinase-like_dom_sf"/>
</dbReference>
<feature type="binding site" evidence="11">
    <location>
        <position position="1183"/>
    </location>
    <ligand>
        <name>ATP</name>
        <dbReference type="ChEBI" id="CHEBI:30616"/>
    </ligand>
</feature>
<keyword evidence="4" id="KW-0808">Transferase</keyword>
<dbReference type="Gene3D" id="1.10.510.10">
    <property type="entry name" value="Transferase(Phosphotransferase) domain 1"/>
    <property type="match status" value="2"/>
</dbReference>
<dbReference type="Gramene" id="ONIVA12G17730.2">
    <property type="protein sequence ID" value="ONIVA12G17730.2"/>
    <property type="gene ID" value="ONIVA12G17730"/>
</dbReference>
<dbReference type="GO" id="GO:0005509">
    <property type="term" value="F:calcium ion binding"/>
    <property type="evidence" value="ECO:0007669"/>
    <property type="project" value="InterPro"/>
</dbReference>
<keyword evidence="2" id="KW-0723">Serine/threonine-protein kinase</keyword>
<evidence type="ECO:0000256" key="2">
    <source>
        <dbReference type="ARBA" id="ARBA00022527"/>
    </source>
</evidence>
<dbReference type="InterPro" id="IPR001245">
    <property type="entry name" value="Ser-Thr/Tyr_kinase_cat_dom"/>
</dbReference>
<dbReference type="GO" id="GO:0005524">
    <property type="term" value="F:ATP binding"/>
    <property type="evidence" value="ECO:0007669"/>
    <property type="project" value="UniProtKB-UniRule"/>
</dbReference>
<dbReference type="PANTHER" id="PTHR27005">
    <property type="entry name" value="WALL-ASSOCIATED RECEPTOR KINASE-LIKE 21"/>
    <property type="match status" value="1"/>
</dbReference>
<keyword evidence="5" id="KW-0732">Signal</keyword>
<dbReference type="PROSITE" id="PS00108">
    <property type="entry name" value="PROTEIN_KINASE_ST"/>
    <property type="match status" value="2"/>
</dbReference>
<keyword evidence="12" id="KW-0472">Membrane</keyword>
<evidence type="ECO:0000256" key="1">
    <source>
        <dbReference type="ARBA" id="ARBA00004479"/>
    </source>
</evidence>
<dbReference type="InterPro" id="IPR017441">
    <property type="entry name" value="Protein_kinase_ATP_BS"/>
</dbReference>
<dbReference type="PANTHER" id="PTHR27005:SF59">
    <property type="entry name" value="OS12G0615300 PROTEIN"/>
    <property type="match status" value="1"/>
</dbReference>
<dbReference type="PROSITE" id="PS50011">
    <property type="entry name" value="PROTEIN_KINASE_DOM"/>
    <property type="match status" value="2"/>
</dbReference>
<keyword evidence="7" id="KW-0418">Kinase</keyword>
<protein>
    <recommendedName>
        <fullName evidence="13">Protein kinase domain-containing protein</fullName>
    </recommendedName>
</protein>
<dbReference type="Gene3D" id="3.30.200.20">
    <property type="entry name" value="Phosphorylase Kinase, domain 1"/>
    <property type="match status" value="2"/>
</dbReference>
<evidence type="ECO:0000313" key="14">
    <source>
        <dbReference type="EnsemblPlants" id="ONIVA12G17730.2"/>
    </source>
</evidence>
<dbReference type="PROSITE" id="PS01187">
    <property type="entry name" value="EGF_CA"/>
    <property type="match status" value="2"/>
</dbReference>
<accession>A0A0E0JCF1</accession>
<evidence type="ECO:0000256" key="8">
    <source>
        <dbReference type="ARBA" id="ARBA00022840"/>
    </source>
</evidence>
<feature type="binding site" evidence="11">
    <location>
        <position position="477"/>
    </location>
    <ligand>
        <name>ATP</name>
        <dbReference type="ChEBI" id="CHEBI:30616"/>
    </ligand>
</feature>
<dbReference type="InterPro" id="IPR000742">
    <property type="entry name" value="EGF"/>
</dbReference>
<feature type="domain" description="Protein kinase" evidence="13">
    <location>
        <begin position="448"/>
        <end position="727"/>
    </location>
</feature>
<keyword evidence="8 11" id="KW-0067">ATP-binding</keyword>
<dbReference type="EnsemblPlants" id="ONIVA12G17730.2">
    <property type="protein sequence ID" value="ONIVA12G17730.2"/>
    <property type="gene ID" value="ONIVA12G17730"/>
</dbReference>
<dbReference type="FunFam" id="1.10.510.10:FF:000084">
    <property type="entry name" value="Wall-associated receptor kinase 2"/>
    <property type="match status" value="2"/>
</dbReference>
<dbReference type="Pfam" id="PF07714">
    <property type="entry name" value="PK_Tyr_Ser-Thr"/>
    <property type="match status" value="1"/>
</dbReference>
<keyword evidence="10" id="KW-0325">Glycoprotein</keyword>
<dbReference type="FunFam" id="3.30.200.20:FF:000708">
    <property type="entry name" value="Protein kinase superfamily protein"/>
    <property type="match status" value="2"/>
</dbReference>
<evidence type="ECO:0000256" key="9">
    <source>
        <dbReference type="ARBA" id="ARBA00023157"/>
    </source>
</evidence>
<evidence type="ECO:0000259" key="13">
    <source>
        <dbReference type="PROSITE" id="PS50011"/>
    </source>
</evidence>
<evidence type="ECO:0000256" key="11">
    <source>
        <dbReference type="PROSITE-ProRule" id="PRU10141"/>
    </source>
</evidence>
<evidence type="ECO:0000256" key="3">
    <source>
        <dbReference type="ARBA" id="ARBA00022536"/>
    </source>
</evidence>
<evidence type="ECO:0000256" key="7">
    <source>
        <dbReference type="ARBA" id="ARBA00022777"/>
    </source>
</evidence>
<evidence type="ECO:0000313" key="15">
    <source>
        <dbReference type="Proteomes" id="UP000006591"/>
    </source>
</evidence>
<dbReference type="CDD" id="cd00054">
    <property type="entry name" value="EGF_CA"/>
    <property type="match status" value="2"/>
</dbReference>
<feature type="transmembrane region" description="Helical" evidence="12">
    <location>
        <begin position="1084"/>
        <end position="1104"/>
    </location>
</feature>
<name>A0A0E0JCF1_ORYNI</name>
<dbReference type="SMART" id="SM00220">
    <property type="entry name" value="S_TKc"/>
    <property type="match status" value="2"/>
</dbReference>
<dbReference type="SUPFAM" id="SSF56112">
    <property type="entry name" value="Protein kinase-like (PK-like)"/>
    <property type="match status" value="2"/>
</dbReference>
<evidence type="ECO:0000256" key="4">
    <source>
        <dbReference type="ARBA" id="ARBA00022679"/>
    </source>
</evidence>
<dbReference type="Proteomes" id="UP000006591">
    <property type="component" value="Chromosome 12"/>
</dbReference>
<dbReference type="Pfam" id="PF00069">
    <property type="entry name" value="Pkinase"/>
    <property type="match status" value="1"/>
</dbReference>
<dbReference type="InterPro" id="IPR025287">
    <property type="entry name" value="WAK_GUB"/>
</dbReference>
<dbReference type="FunFam" id="2.10.25.10:FF:000704">
    <property type="entry name" value="Os12g0614800 protein"/>
    <property type="match status" value="2"/>
</dbReference>
<reference evidence="14" key="1">
    <citation type="submission" date="2015-04" db="UniProtKB">
        <authorList>
            <consortium name="EnsemblPlants"/>
        </authorList>
    </citation>
    <scope>IDENTIFICATION</scope>
    <source>
        <strain evidence="14">SL10</strain>
    </source>
</reference>
<dbReference type="GO" id="GO:0005886">
    <property type="term" value="C:plasma membrane"/>
    <property type="evidence" value="ECO:0007669"/>
    <property type="project" value="TreeGrafter"/>
</dbReference>
<dbReference type="InterPro" id="IPR045274">
    <property type="entry name" value="WAK-like"/>
</dbReference>
<comment type="subcellular location">
    <subcellularLocation>
        <location evidence="1">Membrane</location>
        <topology evidence="1">Single-pass type I membrane protein</topology>
    </subcellularLocation>
</comment>
<keyword evidence="12" id="KW-0812">Transmembrane</keyword>
<evidence type="ECO:0000256" key="5">
    <source>
        <dbReference type="ARBA" id="ARBA00022729"/>
    </source>
</evidence>
<sequence length="1475" mass="164456">MAKPVTTKHPAMQEALALAVKLIPGIFFLAAAVQDAASSGYSLSLPGCPDKCGNISIPYPFGIGPSCAATSISSYFNLTCNNTFNPPRPMVGDSEALVEVTDISLEHGEMRVLSPVYYICFTANTTFTKFTEGYELKRTPFLPSPSRNRFTVIGCNTLGLIGGYKGTVSHYVTGCYSYCESINSTSDGAPCAGMGCCEAAIPTDLTAWGAMFEMNQSKVWSFNPCFYAMVSEVGWYSFQQKDLVGHLGFIDDRAQRGAPVVADWAIRNGSCPEEGKDIPGDYACISANSYCMDANNGPGYLCQCSKGYEGNPYLLNGCQDVDECVLRKQDPKYEDMYPCRKGICHNTPGGYLCKCKLGKRSDGTNYGCRPLRTRAEQVAIGTSVSAIALMALTCVLAMQVQRKRHKKDKDEYFKQNGGLKLYDEMRSRKVDTIHILTEKDIKKATDNYSEDRVLGIGGHGMVYRGTLDDNKEVAIKKSKVINDEWREEFVNEIIILSQINHRNIVRLIGCCLDVHVPMLVYEFVSNGTLSEFLHGTDRRSSIPLDIRLKIATQSAEALAYLHSSTSRAILHGDFKSANILLDDQHNAKVADFGASALKSMNESEFIMFVQGTLGYLDPESFISHRLTDKSDVYSFGVVLLELITRKRAIYANSINEKESLSYSFLLMFDQNIHRNMLDREIMDKETMVVLEKLSILAANCLRPRGDDRPTMKEVLECLQMIRRHPMHAASDHKGDSYAHHNYEGSPSIVVHLNETIYESIETSRLVDDLKYEQVGSKIVPQQLASDHHTSNSATMQEASVLLMLIVFHAMAISTTTSEPAISLPGCPGKCGNVSIPYPFGIGAGCSATSLSSYFTITCNDTFQPPRPMVRDLLSETEVIDISLERGESINSTSNGAPCTGMGCCETTIIPDLKDFAAILVMNQSAVWEFNPCFYAMLVEAGWYSFRQQDLVGHLRFVNGRANRGVPVIHDWAIRNGSCPEGKKVPKDYACVSSNSKCVQASNSQGYLCKCSEGYEGNPYLPKGCQDIDECKLRKEDPKYKELYPCRHGMCQNIPGNYLCKCGVGKRPDGTNYGCQTVLNQVERVIAGLSVSAVVLMALICLLVMKLQRRKYRKEKEEYFKQNGGLRLFDEMRSRQVDTILILTEKEIKKATENYSDDRVLGCGGHGMVYRGTLDGDKEVAIKKSKVIDDDCREEFVNEIIILSQINHRNIVRLLGCCLEVDVPMLVYEFVSNGTLSEFLHGNDHRTPIPLDLRLNIATQSAEALAYIHSSTSRTILHGDVKSLNILLDDEYNAKVADFGASTLKSMDRNDFIMFIQGTLGYLDPETFVSHHLTDKSDTYSFGVVLLEIMTRKKALYNDTLNGNEALSHIFPLMFHQKRHCDMLDFDMIDEKVMVVLQKLAELAMHCLNPRGDDRPTMKEVAERLQMLRRLHMQLVSKSNPTRVSCSYEGSSMRIPSDPMKYQSMETAKLIKENHT</sequence>
<dbReference type="InterPro" id="IPR009030">
    <property type="entry name" value="Growth_fac_rcpt_cys_sf"/>
</dbReference>
<reference evidence="14" key="2">
    <citation type="submission" date="2018-04" db="EMBL/GenBank/DDBJ databases">
        <title>OnivRS2 (Oryza nivara Reference Sequence Version 2).</title>
        <authorList>
            <person name="Zhang J."/>
            <person name="Kudrna D."/>
            <person name="Lee S."/>
            <person name="Talag J."/>
            <person name="Rajasekar S."/>
            <person name="Welchert J."/>
            <person name="Hsing Y.-I."/>
            <person name="Wing R.A."/>
        </authorList>
    </citation>
    <scope>NUCLEOTIDE SEQUENCE [LARGE SCALE GENOMIC DNA]</scope>
    <source>
        <strain evidence="14">SL10</strain>
    </source>
</reference>
<dbReference type="InterPro" id="IPR008271">
    <property type="entry name" value="Ser/Thr_kinase_AS"/>
</dbReference>
<evidence type="ECO:0000256" key="10">
    <source>
        <dbReference type="ARBA" id="ARBA00023180"/>
    </source>
</evidence>
<dbReference type="InterPro" id="IPR001881">
    <property type="entry name" value="EGF-like_Ca-bd_dom"/>
</dbReference>
<dbReference type="GO" id="GO:0007166">
    <property type="term" value="P:cell surface receptor signaling pathway"/>
    <property type="evidence" value="ECO:0007669"/>
    <property type="project" value="InterPro"/>
</dbReference>
<feature type="domain" description="Protein kinase" evidence="13">
    <location>
        <begin position="1154"/>
        <end position="1434"/>
    </location>
</feature>
<dbReference type="SMART" id="SM00179">
    <property type="entry name" value="EGF_CA"/>
    <property type="match status" value="2"/>
</dbReference>
<dbReference type="PROSITE" id="PS00107">
    <property type="entry name" value="PROTEIN_KINASE_ATP"/>
    <property type="match status" value="2"/>
</dbReference>
<dbReference type="GO" id="GO:0004674">
    <property type="term" value="F:protein serine/threonine kinase activity"/>
    <property type="evidence" value="ECO:0007669"/>
    <property type="project" value="UniProtKB-KW"/>
</dbReference>
<keyword evidence="15" id="KW-1185">Reference proteome</keyword>
<dbReference type="Pfam" id="PF13947">
    <property type="entry name" value="GUB_WAK_bind"/>
    <property type="match status" value="2"/>
</dbReference>
<dbReference type="STRING" id="4536.A0A0E0JCF1"/>
<keyword evidence="6 11" id="KW-0547">Nucleotide-binding</keyword>
<dbReference type="Gene3D" id="2.10.25.10">
    <property type="entry name" value="Laminin"/>
    <property type="match status" value="3"/>
</dbReference>
<evidence type="ECO:0000256" key="6">
    <source>
        <dbReference type="ARBA" id="ARBA00022741"/>
    </source>
</evidence>
<dbReference type="SUPFAM" id="SSF57184">
    <property type="entry name" value="Growth factor receptor domain"/>
    <property type="match status" value="1"/>
</dbReference>
<dbReference type="SMART" id="SM00181">
    <property type="entry name" value="EGF"/>
    <property type="match status" value="4"/>
</dbReference>
<dbReference type="InterPro" id="IPR018097">
    <property type="entry name" value="EGF_Ca-bd_CS"/>
</dbReference>
<proteinExistence type="predicted"/>
<dbReference type="GO" id="GO:0030247">
    <property type="term" value="F:polysaccharide binding"/>
    <property type="evidence" value="ECO:0007669"/>
    <property type="project" value="InterPro"/>
</dbReference>
<dbReference type="eggNOG" id="ENOG502QQPF">
    <property type="taxonomic scope" value="Eukaryota"/>
</dbReference>
<dbReference type="InterPro" id="IPR000719">
    <property type="entry name" value="Prot_kinase_dom"/>
</dbReference>
<keyword evidence="9" id="KW-1015">Disulfide bond</keyword>
<organism evidence="14">
    <name type="scientific">Oryza nivara</name>
    <name type="common">Indian wild rice</name>
    <name type="synonym">Oryza sativa f. spontanea</name>
    <dbReference type="NCBI Taxonomy" id="4536"/>
    <lineage>
        <taxon>Eukaryota</taxon>
        <taxon>Viridiplantae</taxon>
        <taxon>Streptophyta</taxon>
        <taxon>Embryophyta</taxon>
        <taxon>Tracheophyta</taxon>
        <taxon>Spermatophyta</taxon>
        <taxon>Magnoliopsida</taxon>
        <taxon>Liliopsida</taxon>
        <taxon>Poales</taxon>
        <taxon>Poaceae</taxon>
        <taxon>BOP clade</taxon>
        <taxon>Oryzoideae</taxon>
        <taxon>Oryzeae</taxon>
        <taxon>Oryzinae</taxon>
        <taxon>Oryza</taxon>
    </lineage>
</organism>
<keyword evidence="3" id="KW-0245">EGF-like domain</keyword>
<keyword evidence="12" id="KW-1133">Transmembrane helix</keyword>